<dbReference type="GeneID" id="9665374"/>
<comment type="subcellular location">
    <subcellularLocation>
        <location evidence="1">Nucleus</location>
    </subcellularLocation>
</comment>
<keyword evidence="4" id="KW-0843">Virulence</keyword>
<feature type="domain" description="Zn(2)-C6 fungal-type" evidence="8">
    <location>
        <begin position="9"/>
        <end position="39"/>
    </location>
</feature>
<dbReference type="CDD" id="cd12148">
    <property type="entry name" value="fungal_TF_MHR"/>
    <property type="match status" value="1"/>
</dbReference>
<dbReference type="GO" id="GO:0000981">
    <property type="term" value="F:DNA-binding transcription factor activity, RNA polymerase II-specific"/>
    <property type="evidence" value="ECO:0007669"/>
    <property type="project" value="InterPro"/>
</dbReference>
<dbReference type="PROSITE" id="PS00463">
    <property type="entry name" value="ZN2_CY6_FUNGAL_1"/>
    <property type="match status" value="1"/>
</dbReference>
<dbReference type="GO" id="GO:0003677">
    <property type="term" value="F:DNA binding"/>
    <property type="evidence" value="ECO:0007669"/>
    <property type="project" value="InterPro"/>
</dbReference>
<evidence type="ECO:0000256" key="7">
    <source>
        <dbReference type="SAM" id="Coils"/>
    </source>
</evidence>
<keyword evidence="2" id="KW-0479">Metal-binding</keyword>
<dbReference type="PANTHER" id="PTHR47338:SF27">
    <property type="entry name" value="ZN(II)2CYS6 TRANSCRIPTION FACTOR (EUROFUNG)"/>
    <property type="match status" value="1"/>
</dbReference>
<dbReference type="GO" id="GO:0005634">
    <property type="term" value="C:nucleus"/>
    <property type="evidence" value="ECO:0007669"/>
    <property type="project" value="UniProtKB-SubCell"/>
</dbReference>
<dbReference type="SUPFAM" id="SSF57701">
    <property type="entry name" value="Zn2/Cys6 DNA-binding domain"/>
    <property type="match status" value="1"/>
</dbReference>
<evidence type="ECO:0000256" key="5">
    <source>
        <dbReference type="ARBA" id="ARBA00023163"/>
    </source>
</evidence>
<dbReference type="HOGENOM" id="CLU_033648_0_0_1"/>
<evidence type="ECO:0000313" key="10">
    <source>
        <dbReference type="Proteomes" id="UP000005206"/>
    </source>
</evidence>
<dbReference type="InterPro" id="IPR036864">
    <property type="entry name" value="Zn2-C6_fun-type_DNA-bd_sf"/>
</dbReference>
<feature type="coiled-coil region" evidence="7">
    <location>
        <begin position="45"/>
        <end position="72"/>
    </location>
</feature>
<proteinExistence type="predicted"/>
<dbReference type="SMART" id="SM00066">
    <property type="entry name" value="GAL4"/>
    <property type="match status" value="1"/>
</dbReference>
<dbReference type="PROSITE" id="PS50048">
    <property type="entry name" value="ZN2_CY6_FUNGAL_2"/>
    <property type="match status" value="1"/>
</dbReference>
<evidence type="ECO:0000256" key="1">
    <source>
        <dbReference type="ARBA" id="ARBA00004123"/>
    </source>
</evidence>
<dbReference type="Pfam" id="PF04082">
    <property type="entry name" value="Fungal_trans"/>
    <property type="match status" value="1"/>
</dbReference>
<evidence type="ECO:0000259" key="8">
    <source>
        <dbReference type="PROSITE" id="PS50048"/>
    </source>
</evidence>
<gene>
    <name evidence="9" type="ORF">NECHADRAFT_87420</name>
</gene>
<reference evidence="9 10" key="1">
    <citation type="journal article" date="2009" name="PLoS Genet.">
        <title>The genome of Nectria haematococca: contribution of supernumerary chromosomes to gene expansion.</title>
        <authorList>
            <person name="Coleman J.J."/>
            <person name="Rounsley S.D."/>
            <person name="Rodriguez-Carres M."/>
            <person name="Kuo A."/>
            <person name="Wasmann C.C."/>
            <person name="Grimwood J."/>
            <person name="Schmutz J."/>
            <person name="Taga M."/>
            <person name="White G.J."/>
            <person name="Zhou S."/>
            <person name="Schwartz D.C."/>
            <person name="Freitag M."/>
            <person name="Ma L.J."/>
            <person name="Danchin E.G."/>
            <person name="Henrissat B."/>
            <person name="Coutinho P.M."/>
            <person name="Nelson D.R."/>
            <person name="Straney D."/>
            <person name="Napoli C.A."/>
            <person name="Barker B.M."/>
            <person name="Gribskov M."/>
            <person name="Rep M."/>
            <person name="Kroken S."/>
            <person name="Molnar I."/>
            <person name="Rensing C."/>
            <person name="Kennell J.C."/>
            <person name="Zamora J."/>
            <person name="Farman M.L."/>
            <person name="Selker E.U."/>
            <person name="Salamov A."/>
            <person name="Shapiro H."/>
            <person name="Pangilinan J."/>
            <person name="Lindquist E."/>
            <person name="Lamers C."/>
            <person name="Grigoriev I.V."/>
            <person name="Geiser D.M."/>
            <person name="Covert S.F."/>
            <person name="Temporini E."/>
            <person name="Vanetten H.D."/>
        </authorList>
    </citation>
    <scope>NUCLEOTIDE SEQUENCE [LARGE SCALE GENOMIC DNA]</scope>
    <source>
        <strain evidence="10">ATCC MYA-4622 / CBS 123669 / FGSC 9596 / NRRL 45880 / 77-13-4</strain>
    </source>
</reference>
<dbReference type="GO" id="GO:0008270">
    <property type="term" value="F:zinc ion binding"/>
    <property type="evidence" value="ECO:0007669"/>
    <property type="project" value="InterPro"/>
</dbReference>
<dbReference type="CDD" id="cd00067">
    <property type="entry name" value="GAL4"/>
    <property type="match status" value="1"/>
</dbReference>
<dbReference type="OrthoDB" id="4356994at2759"/>
<accession>C7ZEE0</accession>
<keyword evidence="7" id="KW-0175">Coiled coil</keyword>
<dbReference type="AlphaFoldDB" id="C7ZEE0"/>
<name>C7ZEE0_FUSV7</name>
<evidence type="ECO:0000256" key="2">
    <source>
        <dbReference type="ARBA" id="ARBA00022723"/>
    </source>
</evidence>
<dbReference type="InterPro" id="IPR001138">
    <property type="entry name" value="Zn2Cys6_DnaBD"/>
</dbReference>
<evidence type="ECO:0000256" key="4">
    <source>
        <dbReference type="ARBA" id="ARBA00023026"/>
    </source>
</evidence>
<dbReference type="RefSeq" id="XP_003043275.1">
    <property type="nucleotide sequence ID" value="XM_003043229.1"/>
</dbReference>
<keyword evidence="5" id="KW-0804">Transcription</keyword>
<dbReference type="VEuPathDB" id="FungiDB:NECHADRAFT_87420"/>
<keyword evidence="6" id="KW-0539">Nucleus</keyword>
<dbReference type="InParanoid" id="C7ZEE0"/>
<evidence type="ECO:0000256" key="3">
    <source>
        <dbReference type="ARBA" id="ARBA00023015"/>
    </source>
</evidence>
<evidence type="ECO:0000256" key="6">
    <source>
        <dbReference type="ARBA" id="ARBA00023242"/>
    </source>
</evidence>
<organism evidence="9 10">
    <name type="scientific">Fusarium vanettenii (strain ATCC MYA-4622 / CBS 123669 / FGSC 9596 / NRRL 45880 / 77-13-4)</name>
    <name type="common">Fusarium solani subsp. pisi</name>
    <dbReference type="NCBI Taxonomy" id="660122"/>
    <lineage>
        <taxon>Eukaryota</taxon>
        <taxon>Fungi</taxon>
        <taxon>Dikarya</taxon>
        <taxon>Ascomycota</taxon>
        <taxon>Pezizomycotina</taxon>
        <taxon>Sordariomycetes</taxon>
        <taxon>Hypocreomycetidae</taxon>
        <taxon>Hypocreales</taxon>
        <taxon>Nectriaceae</taxon>
        <taxon>Fusarium</taxon>
        <taxon>Fusarium solani species complex</taxon>
        <taxon>Fusarium vanettenii</taxon>
    </lineage>
</organism>
<dbReference type="Gene3D" id="4.10.240.10">
    <property type="entry name" value="Zn(2)-C6 fungal-type DNA-binding domain"/>
    <property type="match status" value="1"/>
</dbReference>
<dbReference type="OMA" id="EPDGYWH"/>
<protein>
    <recommendedName>
        <fullName evidence="8">Zn(2)-C6 fungal-type domain-containing protein</fullName>
    </recommendedName>
</protein>
<dbReference type="InterPro" id="IPR050815">
    <property type="entry name" value="TF_fung"/>
</dbReference>
<dbReference type="SMART" id="SM00906">
    <property type="entry name" value="Fungal_trans"/>
    <property type="match status" value="1"/>
</dbReference>
<keyword evidence="10" id="KW-1185">Reference proteome</keyword>
<keyword evidence="3" id="KW-0805">Transcription regulation</keyword>
<dbReference type="PANTHER" id="PTHR47338">
    <property type="entry name" value="ZN(II)2CYS6 TRANSCRIPTION FACTOR (EUROFUNG)-RELATED"/>
    <property type="match status" value="1"/>
</dbReference>
<dbReference type="EMBL" id="GG698921">
    <property type="protein sequence ID" value="EEU37562.1"/>
    <property type="molecule type" value="Genomic_DNA"/>
</dbReference>
<dbReference type="GO" id="GO:0006351">
    <property type="term" value="P:DNA-templated transcription"/>
    <property type="evidence" value="ECO:0007669"/>
    <property type="project" value="InterPro"/>
</dbReference>
<dbReference type="PRINTS" id="PR00755">
    <property type="entry name" value="AFLATOXINBRP"/>
</dbReference>
<sequence>MGSRRVRQACTVCRDRKVRCDRVQPSCGRCLRLHERCSYDASSGPTDLSRQVRELQARLERAEERLSASRHGSLGAGNSLVGSGVPPLLPLTENVDLLPFVPLADISFDAQPQPLAPTGFLGLFAQPNTESLSQDASSVNIGQSQFDLMRDSETAAAMSELQFPVGSLLVDSEPMQDGTMTGNGKAGGFGLEPVDEECAVLHHIFFEFVYHSLPILYQDRFFEEMAMQPHPRPLLALGYAVALVSAAISPSHQHLHKNYYAMTRKLLEECEMEDDGAEFANLNIFQALLFLLRYEIMSSQITRAWMTLGRAIRLASVLNLQNMDTRDRIGGTVPGLHVELPPTKDLVLLEERRRSFWCLFILETYVKTRSGMPCQLGHAASFDVNLPSPGLLNRGFAPTNMPFLRDVTKCNEELSSYAACVVMVDLAIRAYKHAELSQSQTQGYWDRHFALARLIQECSKEMGSQLNKEAAVHDPVSLTNQLNLGAVRIILHETAVGKGRVEELSPSMIAENERCCQVAAQTIADTVRAVWESQSSEKNLFMLQATFTAWPIAKAISTLVRHRADSCNHSSVQRMNELKLLCSVLDYVERKGGYWHILIADDLAQAREWDDGLEYSA</sequence>
<dbReference type="InterPro" id="IPR007219">
    <property type="entry name" value="XnlR_reg_dom"/>
</dbReference>
<dbReference type="Pfam" id="PF00172">
    <property type="entry name" value="Zn_clus"/>
    <property type="match status" value="1"/>
</dbReference>
<dbReference type="Proteomes" id="UP000005206">
    <property type="component" value="Chromosome 12"/>
</dbReference>
<dbReference type="KEGG" id="nhe:NECHADRAFT_87420"/>
<dbReference type="eggNOG" id="ENOG502SPPC">
    <property type="taxonomic scope" value="Eukaryota"/>
</dbReference>
<evidence type="ECO:0000313" key="9">
    <source>
        <dbReference type="EMBL" id="EEU37562.1"/>
    </source>
</evidence>